<feature type="domain" description="SH2" evidence="2">
    <location>
        <begin position="113"/>
        <end position="161"/>
    </location>
</feature>
<dbReference type="SUPFAM" id="SSF55550">
    <property type="entry name" value="SH2 domain"/>
    <property type="match status" value="1"/>
</dbReference>
<dbReference type="InterPro" id="IPR036860">
    <property type="entry name" value="SH2_dom_sf"/>
</dbReference>
<dbReference type="GO" id="GO:0005942">
    <property type="term" value="C:phosphatidylinositol 3-kinase complex"/>
    <property type="evidence" value="ECO:0007669"/>
    <property type="project" value="TreeGrafter"/>
</dbReference>
<evidence type="ECO:0000313" key="3">
    <source>
        <dbReference type="EMBL" id="CAM91772.1"/>
    </source>
</evidence>
<dbReference type="GO" id="GO:0046854">
    <property type="term" value="P:phosphatidylinositol phosphate biosynthetic process"/>
    <property type="evidence" value="ECO:0007669"/>
    <property type="project" value="TreeGrafter"/>
</dbReference>
<keyword evidence="1" id="KW-0727">SH2 domain</keyword>
<dbReference type="PANTHER" id="PTHR10155:SF16">
    <property type="entry name" value="SUPPRESSOR OF CYTOKINE SIGNALING 2"/>
    <property type="match status" value="1"/>
</dbReference>
<dbReference type="InterPro" id="IPR000980">
    <property type="entry name" value="SH2"/>
</dbReference>
<dbReference type="EMBL" id="AM697684">
    <property type="protein sequence ID" value="CAM91772.1"/>
    <property type="molecule type" value="mRNA"/>
</dbReference>
<reference evidence="3" key="1">
    <citation type="submission" date="2007-04" db="EMBL/GenBank/DDBJ databases">
        <title>Analysis of the immune-related transcriptome of an bilaterian model, the marine annelid Platynereis dumerilii.</title>
        <authorList>
            <person name="Altincicek B."/>
            <person name="Vilcinskas A."/>
        </authorList>
    </citation>
    <scope>NUCLEOTIDE SEQUENCE</scope>
    <source>
        <strain evidence="3">Hauenschild</strain>
        <tissue evidence="3">Whole animal</tissue>
    </source>
</reference>
<accession>A4VB01</accession>
<evidence type="ECO:0000259" key="2">
    <source>
        <dbReference type="Pfam" id="PF00017"/>
    </source>
</evidence>
<proteinExistence type="evidence at transcript level"/>
<name>A4VB01_PLADU</name>
<protein>
    <recommendedName>
        <fullName evidence="2">SH2 domain-containing protein</fullName>
    </recommendedName>
</protein>
<sequence length="162" mass="18363">MTLNYHEQLQLPQLQPKVLMPHRVSQHAQMACRYQNTPVRPVKYVNESSSSVDSGIDSISVSSDRFSDTSATRSWPETHYKVPIPVVAVTKSQEDDLQIVSKNVLKLKESGCYFPNMPQEEARRILKRLPVGYFLIRNSASPSFLFSLTVRTGQGPTSIRIR</sequence>
<dbReference type="Pfam" id="PF00017">
    <property type="entry name" value="SH2"/>
    <property type="match status" value="1"/>
</dbReference>
<dbReference type="PANTHER" id="PTHR10155">
    <property type="entry name" value="PHOSPHATIDYLINOSITOL 3-KINASE REGULATORY SUBUNIT"/>
    <property type="match status" value="1"/>
</dbReference>
<feature type="non-terminal residue" evidence="3">
    <location>
        <position position="162"/>
    </location>
</feature>
<dbReference type="Gene3D" id="3.30.505.10">
    <property type="entry name" value="SH2 domain"/>
    <property type="match status" value="1"/>
</dbReference>
<evidence type="ECO:0000256" key="1">
    <source>
        <dbReference type="ARBA" id="ARBA00022999"/>
    </source>
</evidence>
<dbReference type="GO" id="GO:0046935">
    <property type="term" value="F:1-phosphatidylinositol-3-kinase regulator activity"/>
    <property type="evidence" value="ECO:0007669"/>
    <property type="project" value="TreeGrafter"/>
</dbReference>
<organism evidence="3">
    <name type="scientific">Platynereis dumerilii</name>
    <name type="common">Dumeril's clam worm</name>
    <dbReference type="NCBI Taxonomy" id="6359"/>
    <lineage>
        <taxon>Eukaryota</taxon>
        <taxon>Metazoa</taxon>
        <taxon>Spiralia</taxon>
        <taxon>Lophotrochozoa</taxon>
        <taxon>Annelida</taxon>
        <taxon>Polychaeta</taxon>
        <taxon>Errantia</taxon>
        <taxon>Phyllodocida</taxon>
        <taxon>Nereididae</taxon>
        <taxon>Platynereis</taxon>
    </lineage>
</organism>
<dbReference type="AlphaFoldDB" id="A4VB01"/>